<dbReference type="EMBL" id="CAJHJT010000012">
    <property type="protein sequence ID" value="CAD6997835.1"/>
    <property type="molecule type" value="Genomic_DNA"/>
</dbReference>
<dbReference type="InterPro" id="IPR017438">
    <property type="entry name" value="ATP-NAD_kinase_N"/>
</dbReference>
<dbReference type="PROSITE" id="PS50146">
    <property type="entry name" value="DAGK"/>
    <property type="match status" value="1"/>
</dbReference>
<protein>
    <submittedName>
        <fullName evidence="2">(Mediterranean fruit fly) hypothetical protein</fullName>
    </submittedName>
</protein>
<dbReference type="InterPro" id="IPR016064">
    <property type="entry name" value="NAD/diacylglycerol_kinase_sf"/>
</dbReference>
<proteinExistence type="predicted"/>
<sequence length="87" mass="9448">VAGGDGTASEVVTGLLRRKDGKCPIVLLPLGRKSSTAVKYLDIKPENKLDRVKSLTAALMPLLQENFKSESVMKVDFIDDSEEAQQS</sequence>
<dbReference type="GO" id="GO:0016301">
    <property type="term" value="F:kinase activity"/>
    <property type="evidence" value="ECO:0007669"/>
    <property type="project" value="InterPro"/>
</dbReference>
<feature type="domain" description="DAGKc" evidence="1">
    <location>
        <begin position="1"/>
        <end position="31"/>
    </location>
</feature>
<evidence type="ECO:0000313" key="3">
    <source>
        <dbReference type="Proteomes" id="UP000606786"/>
    </source>
</evidence>
<keyword evidence="3" id="KW-1185">Reference proteome</keyword>
<evidence type="ECO:0000313" key="2">
    <source>
        <dbReference type="EMBL" id="CAD6997835.1"/>
    </source>
</evidence>
<dbReference type="Proteomes" id="UP000606786">
    <property type="component" value="Unassembled WGS sequence"/>
</dbReference>
<organism evidence="2 3">
    <name type="scientific">Ceratitis capitata</name>
    <name type="common">Mediterranean fruit fly</name>
    <name type="synonym">Tephritis capitata</name>
    <dbReference type="NCBI Taxonomy" id="7213"/>
    <lineage>
        <taxon>Eukaryota</taxon>
        <taxon>Metazoa</taxon>
        <taxon>Ecdysozoa</taxon>
        <taxon>Arthropoda</taxon>
        <taxon>Hexapoda</taxon>
        <taxon>Insecta</taxon>
        <taxon>Pterygota</taxon>
        <taxon>Neoptera</taxon>
        <taxon>Endopterygota</taxon>
        <taxon>Diptera</taxon>
        <taxon>Brachycera</taxon>
        <taxon>Muscomorpha</taxon>
        <taxon>Tephritoidea</taxon>
        <taxon>Tephritidae</taxon>
        <taxon>Ceratitis</taxon>
        <taxon>Ceratitis</taxon>
    </lineage>
</organism>
<dbReference type="AlphaFoldDB" id="A0A811UJG0"/>
<dbReference type="Pfam" id="PF00781">
    <property type="entry name" value="DAGK_cat"/>
    <property type="match status" value="1"/>
</dbReference>
<feature type="non-terminal residue" evidence="2">
    <location>
        <position position="1"/>
    </location>
</feature>
<reference evidence="2" key="1">
    <citation type="submission" date="2020-11" db="EMBL/GenBank/DDBJ databases">
        <authorList>
            <person name="Whitehead M."/>
        </authorList>
    </citation>
    <scope>NUCLEOTIDE SEQUENCE</scope>
    <source>
        <strain evidence="2">EGII</strain>
    </source>
</reference>
<dbReference type="SUPFAM" id="SSF111331">
    <property type="entry name" value="NAD kinase/diacylglycerol kinase-like"/>
    <property type="match status" value="1"/>
</dbReference>
<evidence type="ECO:0000259" key="1">
    <source>
        <dbReference type="PROSITE" id="PS50146"/>
    </source>
</evidence>
<gene>
    <name evidence="2" type="ORF">CCAP1982_LOCUS6459</name>
</gene>
<name>A0A811UJG0_CERCA</name>
<dbReference type="OrthoDB" id="9979394at2759"/>
<dbReference type="InterPro" id="IPR001206">
    <property type="entry name" value="Diacylglycerol_kinase_cat_dom"/>
</dbReference>
<accession>A0A811UJG0</accession>
<dbReference type="Gene3D" id="3.40.50.10330">
    <property type="entry name" value="Probable inorganic polyphosphate/atp-NAD kinase, domain 1"/>
    <property type="match status" value="1"/>
</dbReference>
<comment type="caution">
    <text evidence="2">The sequence shown here is derived from an EMBL/GenBank/DDBJ whole genome shotgun (WGS) entry which is preliminary data.</text>
</comment>